<gene>
    <name evidence="1" type="ORF">LITE_LOCUS48538</name>
</gene>
<dbReference type="Gene3D" id="1.25.10.10">
    <property type="entry name" value="Leucine-rich Repeat Variant"/>
    <property type="match status" value="1"/>
</dbReference>
<organism evidence="1 2">
    <name type="scientific">Linum tenue</name>
    <dbReference type="NCBI Taxonomy" id="586396"/>
    <lineage>
        <taxon>Eukaryota</taxon>
        <taxon>Viridiplantae</taxon>
        <taxon>Streptophyta</taxon>
        <taxon>Embryophyta</taxon>
        <taxon>Tracheophyta</taxon>
        <taxon>Spermatophyta</taxon>
        <taxon>Magnoliopsida</taxon>
        <taxon>eudicotyledons</taxon>
        <taxon>Gunneridae</taxon>
        <taxon>Pentapetalae</taxon>
        <taxon>rosids</taxon>
        <taxon>fabids</taxon>
        <taxon>Malpighiales</taxon>
        <taxon>Linaceae</taxon>
        <taxon>Linum</taxon>
    </lineage>
</organism>
<name>A0AAV0RNA5_9ROSI</name>
<evidence type="ECO:0000313" key="2">
    <source>
        <dbReference type="Proteomes" id="UP001154282"/>
    </source>
</evidence>
<dbReference type="SUPFAM" id="SSF48371">
    <property type="entry name" value="ARM repeat"/>
    <property type="match status" value="1"/>
</dbReference>
<dbReference type="AlphaFoldDB" id="A0AAV0RNA5"/>
<dbReference type="InterPro" id="IPR016024">
    <property type="entry name" value="ARM-type_fold"/>
</dbReference>
<reference evidence="1" key="1">
    <citation type="submission" date="2022-08" db="EMBL/GenBank/DDBJ databases">
        <authorList>
            <person name="Gutierrez-Valencia J."/>
        </authorList>
    </citation>
    <scope>NUCLEOTIDE SEQUENCE</scope>
</reference>
<dbReference type="Proteomes" id="UP001154282">
    <property type="component" value="Unassembled WGS sequence"/>
</dbReference>
<dbReference type="PANTHER" id="PTHR46700:SF2">
    <property type="entry name" value="ARM REPEAT SUPERFAMILY PROTEIN"/>
    <property type="match status" value="1"/>
</dbReference>
<evidence type="ECO:0008006" key="3">
    <source>
        <dbReference type="Google" id="ProtNLM"/>
    </source>
</evidence>
<dbReference type="InterPro" id="IPR011989">
    <property type="entry name" value="ARM-like"/>
</dbReference>
<protein>
    <recommendedName>
        <fullName evidence="3">ARM repeat superfamily protein</fullName>
    </recommendedName>
</protein>
<dbReference type="PANTHER" id="PTHR46700">
    <property type="entry name" value="ARM REPEAT SUPERFAMILY PROTEIN"/>
    <property type="match status" value="1"/>
</dbReference>
<evidence type="ECO:0000313" key="1">
    <source>
        <dbReference type="EMBL" id="CAI0557907.1"/>
    </source>
</evidence>
<sequence length="282" mass="30444">MLEAGILSKFPAPEEQESTLLLNEFAELILSLSSLPNPQFQFSLTRILPFILKTLESPTSTADAAAKQSCLSALFNLSAALETASLLSSNGAVSALLTLISTKPFAEKALATLGQMVVTASGKKAMEDSSAVPEGLIEVLTWDDRPKCQELSAYVLMILAYQSSAQREKMAQCGIVAALLELALLGTPLAQKRALKLLQWFKDEREAKMGPHSGPQMGRRLAIGSPINPREAQEGRRLIKDLVKQSLNKNMEMITRRANNVGGGSSKLKNLVVSTSSKSLPY</sequence>
<proteinExistence type="predicted"/>
<accession>A0AAV0RNA5</accession>
<keyword evidence="2" id="KW-1185">Reference proteome</keyword>
<dbReference type="EMBL" id="CAMGYJ010000011">
    <property type="protein sequence ID" value="CAI0557907.1"/>
    <property type="molecule type" value="Genomic_DNA"/>
</dbReference>
<comment type="caution">
    <text evidence="1">The sequence shown here is derived from an EMBL/GenBank/DDBJ whole genome shotgun (WGS) entry which is preliminary data.</text>
</comment>